<reference evidence="5 6" key="1">
    <citation type="submission" date="2020-07" db="EMBL/GenBank/DDBJ databases">
        <title>Draft genome sequence of four isobutane-metabolizing strains capable of cometabolically degrading diverse ether contaminants.</title>
        <authorList>
            <person name="Chen W."/>
            <person name="Faulkner N."/>
            <person name="Smith C."/>
            <person name="Hyman M."/>
        </authorList>
    </citation>
    <scope>NUCLEOTIDE SEQUENCE [LARGE SCALE GENOMIC DNA]</scope>
    <source>
        <strain evidence="5 6">2A</strain>
    </source>
</reference>
<organism evidence="5 6">
    <name type="scientific">Mycolicibacterium fluoranthenivorans</name>
    <dbReference type="NCBI Taxonomy" id="258505"/>
    <lineage>
        <taxon>Bacteria</taxon>
        <taxon>Bacillati</taxon>
        <taxon>Actinomycetota</taxon>
        <taxon>Actinomycetes</taxon>
        <taxon>Mycobacteriales</taxon>
        <taxon>Mycobacteriaceae</taxon>
        <taxon>Mycolicibacterium</taxon>
    </lineage>
</organism>
<evidence type="ECO:0000256" key="2">
    <source>
        <dbReference type="ARBA" id="ARBA00022598"/>
    </source>
</evidence>
<protein>
    <submittedName>
        <fullName evidence="5">Acyl--CoA ligase</fullName>
    </submittedName>
</protein>
<evidence type="ECO:0000259" key="3">
    <source>
        <dbReference type="Pfam" id="PF00501"/>
    </source>
</evidence>
<dbReference type="Gene3D" id="3.30.300.30">
    <property type="match status" value="1"/>
</dbReference>
<dbReference type="InterPro" id="IPR020845">
    <property type="entry name" value="AMP-binding_CS"/>
</dbReference>
<proteinExistence type="inferred from homology"/>
<dbReference type="Proteomes" id="UP000515498">
    <property type="component" value="Chromosome"/>
</dbReference>
<dbReference type="GO" id="GO:0031956">
    <property type="term" value="F:medium-chain fatty acid-CoA ligase activity"/>
    <property type="evidence" value="ECO:0007669"/>
    <property type="project" value="TreeGrafter"/>
</dbReference>
<evidence type="ECO:0000259" key="4">
    <source>
        <dbReference type="Pfam" id="PF13193"/>
    </source>
</evidence>
<feature type="domain" description="AMP-dependent synthetase/ligase" evidence="3">
    <location>
        <begin position="34"/>
        <end position="362"/>
    </location>
</feature>
<dbReference type="AlphaFoldDB" id="A0A7G8PG60"/>
<dbReference type="InterPro" id="IPR045851">
    <property type="entry name" value="AMP-bd_C_sf"/>
</dbReference>
<dbReference type="Gene3D" id="3.40.50.12780">
    <property type="entry name" value="N-terminal domain of ligase-like"/>
    <property type="match status" value="1"/>
</dbReference>
<gene>
    <name evidence="5" type="ORF">HZU40_02880</name>
</gene>
<dbReference type="Pfam" id="PF00501">
    <property type="entry name" value="AMP-binding"/>
    <property type="match status" value="1"/>
</dbReference>
<accession>A0A7G8PG60</accession>
<dbReference type="KEGG" id="mflu:HZU40_02880"/>
<dbReference type="PANTHER" id="PTHR43201">
    <property type="entry name" value="ACYL-COA SYNTHETASE"/>
    <property type="match status" value="1"/>
</dbReference>
<evidence type="ECO:0000313" key="6">
    <source>
        <dbReference type="Proteomes" id="UP000515498"/>
    </source>
</evidence>
<name>A0A7G8PG60_9MYCO</name>
<dbReference type="InterPro" id="IPR042099">
    <property type="entry name" value="ANL_N_sf"/>
</dbReference>
<dbReference type="GO" id="GO:0006631">
    <property type="term" value="P:fatty acid metabolic process"/>
    <property type="evidence" value="ECO:0007669"/>
    <property type="project" value="TreeGrafter"/>
</dbReference>
<evidence type="ECO:0000256" key="1">
    <source>
        <dbReference type="ARBA" id="ARBA00006432"/>
    </source>
</evidence>
<dbReference type="InterPro" id="IPR000873">
    <property type="entry name" value="AMP-dep_synth/lig_dom"/>
</dbReference>
<evidence type="ECO:0000313" key="5">
    <source>
        <dbReference type="EMBL" id="QNJ93326.1"/>
    </source>
</evidence>
<dbReference type="EMBL" id="CP059894">
    <property type="protein sequence ID" value="QNJ93326.1"/>
    <property type="molecule type" value="Genomic_DNA"/>
</dbReference>
<dbReference type="PROSITE" id="PS00455">
    <property type="entry name" value="AMP_BINDING"/>
    <property type="match status" value="1"/>
</dbReference>
<dbReference type="Pfam" id="PF13193">
    <property type="entry name" value="AMP-binding_C"/>
    <property type="match status" value="1"/>
</dbReference>
<comment type="similarity">
    <text evidence="1">Belongs to the ATP-dependent AMP-binding enzyme family.</text>
</comment>
<dbReference type="InterPro" id="IPR025110">
    <property type="entry name" value="AMP-bd_C"/>
</dbReference>
<dbReference type="SUPFAM" id="SSF56801">
    <property type="entry name" value="Acetyl-CoA synthetase-like"/>
    <property type="match status" value="1"/>
</dbReference>
<keyword evidence="2 5" id="KW-0436">Ligase</keyword>
<sequence length="494" mass="52742">MCGWPGANRCPPTVKSDTDVVPAAAGGYPGFLSAAAARWPNRVGLRFESAVWTYRELQDATESASEVLRSAGVGVGTRVLLLAENCPEYLIAQFALARLGAVFVTPNPYWTAGEVRHAVDASQASAVVHDAGRPIPEGMSTAVDIATLVGEAVPQPSSPAVDHHAPLYIPFSSGTTGLPKGVVHTRASLCGGVEQLRHHSGLTERDRLQLALPLCHIFGATMAAAAISVGADLTLFRRFDLGESLEHIRSAGVTVWPMAGAVAHRLASMEQPRREDFSSLRFFMWGGSTVPPGLAAELTERTGVPFLCSYGMTEAMMVAFNPVDAPTRWRLDSPGYPTVGTEVRVAPSGELFVRGPSVAAGYAGFDSPDFDDGWFATGDSGRLDADGRLWIVDRLKDVLKVSGFQVAPTEVENALLAHPEVSDVGVIGVADPRTGETPVAYVVGSASAEALDDWLRPRLATYKRPTRYVFVDEVPRTSGGKLRRAQLRRPTSPT</sequence>
<dbReference type="PANTHER" id="PTHR43201:SF5">
    <property type="entry name" value="MEDIUM-CHAIN ACYL-COA LIGASE ACSF2, MITOCHONDRIAL"/>
    <property type="match status" value="1"/>
</dbReference>
<feature type="domain" description="AMP-binding enzyme C-terminal" evidence="4">
    <location>
        <begin position="410"/>
        <end position="481"/>
    </location>
</feature>